<dbReference type="PANTHER" id="PTHR43201:SF5">
    <property type="entry name" value="MEDIUM-CHAIN ACYL-COA LIGASE ACSF2, MITOCHONDRIAL"/>
    <property type="match status" value="1"/>
</dbReference>
<dbReference type="AlphaFoldDB" id="A0A401G0E9"/>
<evidence type="ECO:0000259" key="4">
    <source>
        <dbReference type="Pfam" id="PF13193"/>
    </source>
</evidence>
<gene>
    <name evidence="5" type="ORF">DENIS_3668</name>
</gene>
<feature type="domain" description="AMP-binding enzyme C-terminal" evidence="4">
    <location>
        <begin position="459"/>
        <end position="534"/>
    </location>
</feature>
<dbReference type="InterPro" id="IPR025110">
    <property type="entry name" value="AMP-bd_C"/>
</dbReference>
<dbReference type="Proteomes" id="UP000288096">
    <property type="component" value="Unassembled WGS sequence"/>
</dbReference>
<keyword evidence="2" id="KW-0436">Ligase</keyword>
<dbReference type="CDD" id="cd05917">
    <property type="entry name" value="FACL_like_2"/>
    <property type="match status" value="1"/>
</dbReference>
<proteinExistence type="inferred from homology"/>
<dbReference type="Pfam" id="PF13193">
    <property type="entry name" value="AMP-binding_C"/>
    <property type="match status" value="1"/>
</dbReference>
<dbReference type="InterPro" id="IPR045851">
    <property type="entry name" value="AMP-bd_C_sf"/>
</dbReference>
<dbReference type="EMBL" id="BEXT01000001">
    <property type="protein sequence ID" value="GBC62691.1"/>
    <property type="molecule type" value="Genomic_DNA"/>
</dbReference>
<reference evidence="6" key="1">
    <citation type="submission" date="2017-11" db="EMBL/GenBank/DDBJ databases">
        <authorList>
            <person name="Watanabe M."/>
            <person name="Kojima H."/>
        </authorList>
    </citation>
    <scope>NUCLEOTIDE SEQUENCE [LARGE SCALE GENOMIC DNA]</scope>
    <source>
        <strain evidence="6">Tokyo 01</strain>
    </source>
</reference>
<sequence>MQLPQYDVGKTTIGQLVDIVAEQFGESRALEYHSMGLSYTYREFREVCNDAARGFMALGIEKGEHIAMWANNVPEWVYSQFGTGKMGAVLVTVNTNYRSFELEYLMKQSDATTLLLIGGVREADEYLKVIYEVCPELRTCAPGKLESAKLPRLRNVVFIGEEKHPGMFTWAEIVEMGKAVTDDELKARQASLDPDDVINMQYTSGTTGFPKGVMLTHTNLIGNARSLGECMRLSSKDVMCIPVPFFHCFGCVLGTLTCVVSASAMAPVVAFTPAAVLETVQASGCTALHGVPTMFIAELEEMKKKHYDTSRLRTGIMAGSPCPIEVMKQVVSDMGASEMTIVYGQTEASPGITQTRTSDSLERRVSTVGRALPEVEVRIADPVTGDTLEPGVQGELCTRGYHVMKGYYKNPDATANAIDADGWLHTGDLAIMDEQGYCKITGRIKDMIIRGGENIYPREIEEFLYTHPKVKDVQVVGVPSRKYGEEVAAFIQLVPGEQATNEEMKTFCTDKIAFHKIPAFFMFVDEYPTTASGKIQKYKLRDMATQELGREADAEIQTA</sequence>
<dbReference type="Gene3D" id="3.40.50.12780">
    <property type="entry name" value="N-terminal domain of ligase-like"/>
    <property type="match status" value="1"/>
</dbReference>
<dbReference type="InterPro" id="IPR000873">
    <property type="entry name" value="AMP-dep_synth/lig_dom"/>
</dbReference>
<dbReference type="GO" id="GO:0031956">
    <property type="term" value="F:medium-chain fatty acid-CoA ligase activity"/>
    <property type="evidence" value="ECO:0007669"/>
    <property type="project" value="TreeGrafter"/>
</dbReference>
<reference evidence="6" key="2">
    <citation type="submission" date="2019-01" db="EMBL/GenBank/DDBJ databases">
        <title>Genome sequence of Desulfonema ishimotonii strain Tokyo 01.</title>
        <authorList>
            <person name="Fukui M."/>
        </authorList>
    </citation>
    <scope>NUCLEOTIDE SEQUENCE [LARGE SCALE GENOMIC DNA]</scope>
    <source>
        <strain evidence="6">Tokyo 01</strain>
    </source>
</reference>
<protein>
    <submittedName>
        <fullName evidence="5">AMP-binding protein</fullName>
    </submittedName>
</protein>
<dbReference type="Gene3D" id="3.30.300.30">
    <property type="match status" value="1"/>
</dbReference>
<dbReference type="GO" id="GO:0006631">
    <property type="term" value="P:fatty acid metabolic process"/>
    <property type="evidence" value="ECO:0007669"/>
    <property type="project" value="TreeGrafter"/>
</dbReference>
<evidence type="ECO:0000313" key="5">
    <source>
        <dbReference type="EMBL" id="GBC62691.1"/>
    </source>
</evidence>
<dbReference type="InterPro" id="IPR042099">
    <property type="entry name" value="ANL_N_sf"/>
</dbReference>
<dbReference type="SUPFAM" id="SSF56801">
    <property type="entry name" value="Acetyl-CoA synthetase-like"/>
    <property type="match status" value="1"/>
</dbReference>
<comment type="similarity">
    <text evidence="1">Belongs to the ATP-dependent AMP-binding enzyme family.</text>
</comment>
<dbReference type="Pfam" id="PF00501">
    <property type="entry name" value="AMP-binding"/>
    <property type="match status" value="1"/>
</dbReference>
<comment type="caution">
    <text evidence="5">The sequence shown here is derived from an EMBL/GenBank/DDBJ whole genome shotgun (WGS) entry which is preliminary data.</text>
</comment>
<evidence type="ECO:0000259" key="3">
    <source>
        <dbReference type="Pfam" id="PF00501"/>
    </source>
</evidence>
<keyword evidence="6" id="KW-1185">Reference proteome</keyword>
<dbReference type="OrthoDB" id="9803968at2"/>
<dbReference type="FunFam" id="3.30.300.30:FF:000008">
    <property type="entry name" value="2,3-dihydroxybenzoate-AMP ligase"/>
    <property type="match status" value="1"/>
</dbReference>
<dbReference type="InterPro" id="IPR020845">
    <property type="entry name" value="AMP-binding_CS"/>
</dbReference>
<dbReference type="RefSeq" id="WP_124329846.1">
    <property type="nucleotide sequence ID" value="NZ_BEXT01000001.1"/>
</dbReference>
<dbReference type="FunFam" id="3.40.50.12780:FF:000003">
    <property type="entry name" value="Long-chain-fatty-acid--CoA ligase FadD"/>
    <property type="match status" value="1"/>
</dbReference>
<evidence type="ECO:0000313" key="6">
    <source>
        <dbReference type="Proteomes" id="UP000288096"/>
    </source>
</evidence>
<evidence type="ECO:0000256" key="2">
    <source>
        <dbReference type="ARBA" id="ARBA00022598"/>
    </source>
</evidence>
<evidence type="ECO:0000256" key="1">
    <source>
        <dbReference type="ARBA" id="ARBA00006432"/>
    </source>
</evidence>
<dbReference type="PROSITE" id="PS00455">
    <property type="entry name" value="AMP_BINDING"/>
    <property type="match status" value="1"/>
</dbReference>
<accession>A0A401G0E9</accession>
<name>A0A401G0E9_9BACT</name>
<dbReference type="PANTHER" id="PTHR43201">
    <property type="entry name" value="ACYL-COA SYNTHETASE"/>
    <property type="match status" value="1"/>
</dbReference>
<feature type="domain" description="AMP-dependent synthetase/ligase" evidence="3">
    <location>
        <begin position="20"/>
        <end position="408"/>
    </location>
</feature>
<organism evidence="5 6">
    <name type="scientific">Desulfonema ishimotonii</name>
    <dbReference type="NCBI Taxonomy" id="45657"/>
    <lineage>
        <taxon>Bacteria</taxon>
        <taxon>Pseudomonadati</taxon>
        <taxon>Thermodesulfobacteriota</taxon>
        <taxon>Desulfobacteria</taxon>
        <taxon>Desulfobacterales</taxon>
        <taxon>Desulfococcaceae</taxon>
        <taxon>Desulfonema</taxon>
    </lineage>
</organism>